<dbReference type="AlphaFoldDB" id="A0A0D0B8I8"/>
<evidence type="ECO:0000313" key="2">
    <source>
        <dbReference type="EMBL" id="KIK40033.1"/>
    </source>
</evidence>
<dbReference type="OrthoDB" id="2684292at2759"/>
<proteinExistence type="predicted"/>
<feature type="compositionally biased region" description="Polar residues" evidence="1">
    <location>
        <begin position="452"/>
        <end position="463"/>
    </location>
</feature>
<organism evidence="2 3">
    <name type="scientific">Suillus luteus UH-Slu-Lm8-n1</name>
    <dbReference type="NCBI Taxonomy" id="930992"/>
    <lineage>
        <taxon>Eukaryota</taxon>
        <taxon>Fungi</taxon>
        <taxon>Dikarya</taxon>
        <taxon>Basidiomycota</taxon>
        <taxon>Agaricomycotina</taxon>
        <taxon>Agaricomycetes</taxon>
        <taxon>Agaricomycetidae</taxon>
        <taxon>Boletales</taxon>
        <taxon>Suillineae</taxon>
        <taxon>Suillaceae</taxon>
        <taxon>Suillus</taxon>
    </lineage>
</organism>
<name>A0A0D0B8I8_9AGAM</name>
<protein>
    <submittedName>
        <fullName evidence="2">Uncharacterized protein</fullName>
    </submittedName>
</protein>
<evidence type="ECO:0000313" key="3">
    <source>
        <dbReference type="Proteomes" id="UP000054485"/>
    </source>
</evidence>
<dbReference type="EMBL" id="KN835318">
    <property type="protein sequence ID" value="KIK40033.1"/>
    <property type="molecule type" value="Genomic_DNA"/>
</dbReference>
<dbReference type="InParanoid" id="A0A0D0B8I8"/>
<accession>A0A0D0B8I8</accession>
<gene>
    <name evidence="2" type="ORF">CY34DRAFT_107948</name>
</gene>
<evidence type="ECO:0000256" key="1">
    <source>
        <dbReference type="SAM" id="MobiDB-lite"/>
    </source>
</evidence>
<sequence>MWGLHDTIQKIMMSHFTQMKLKASNTISLTKPREWAYWDGMMVESLKDDVYVPDEIDADAQAQLVWDNHIAVEQVDFNAICKIKKTIIAIPIAYISTQKKTKCTMEVANAINQLTEIRQFTSTDVSNMAEEKLKGGKKATKDSGASVLHMNHQPIKVVALKMDIAKETQKLDALVANASCDPAEHETLTNFNEPEEIIKLKIADADSIIIASGQHHLTMPNKYSQSLKGLLHDLEKWTFIIYDEDKLLTNGTAPTNYLSHNSTLHEYKETEEEVLVTILKKLKAVHTAQEKNARLHKVLHHEGLCVMLAMRLMPLAYVTPLSTYHQRVVKTLQDVWELTDNEDFEENAILYHLDHVVAYVALYLTPQEEKRQAPLPLLGEFVMDITWELFIRIQKGITEVSHWFETLLNYYQMLHLKTHIMDNWSTLMLGNIDYDTWFLSGGSTSARRGLMQSHNRSHMTTPTHLDGSVDEPHDEPQAMTLSCIGDKKELTSIYDKLPSSEALLKILQLRQMKSNKNRNLVGEGQSIADMMAFHIIAWSWLSPTLKNTARDIKLCLKTITVECQYSDTNGLSMWHKQGFQQAQIGQVEIC</sequence>
<feature type="region of interest" description="Disordered" evidence="1">
    <location>
        <begin position="452"/>
        <end position="472"/>
    </location>
</feature>
<keyword evidence="3" id="KW-1185">Reference proteome</keyword>
<dbReference type="HOGENOM" id="CLU_462448_0_0_1"/>
<reference evidence="2 3" key="1">
    <citation type="submission" date="2014-04" db="EMBL/GenBank/DDBJ databases">
        <authorList>
            <consortium name="DOE Joint Genome Institute"/>
            <person name="Kuo A."/>
            <person name="Ruytinx J."/>
            <person name="Rineau F."/>
            <person name="Colpaert J."/>
            <person name="Kohler A."/>
            <person name="Nagy L.G."/>
            <person name="Floudas D."/>
            <person name="Copeland A."/>
            <person name="Barry K.W."/>
            <person name="Cichocki N."/>
            <person name="Veneault-Fourrey C."/>
            <person name="LaButti K."/>
            <person name="Lindquist E.A."/>
            <person name="Lipzen A."/>
            <person name="Lundell T."/>
            <person name="Morin E."/>
            <person name="Murat C."/>
            <person name="Sun H."/>
            <person name="Tunlid A."/>
            <person name="Henrissat B."/>
            <person name="Grigoriev I.V."/>
            <person name="Hibbett D.S."/>
            <person name="Martin F."/>
            <person name="Nordberg H.P."/>
            <person name="Cantor M.N."/>
            <person name="Hua S.X."/>
        </authorList>
    </citation>
    <scope>NUCLEOTIDE SEQUENCE [LARGE SCALE GENOMIC DNA]</scope>
    <source>
        <strain evidence="2 3">UH-Slu-Lm8-n1</strain>
    </source>
</reference>
<reference evidence="3" key="2">
    <citation type="submission" date="2015-01" db="EMBL/GenBank/DDBJ databases">
        <title>Evolutionary Origins and Diversification of the Mycorrhizal Mutualists.</title>
        <authorList>
            <consortium name="DOE Joint Genome Institute"/>
            <consortium name="Mycorrhizal Genomics Consortium"/>
            <person name="Kohler A."/>
            <person name="Kuo A."/>
            <person name="Nagy L.G."/>
            <person name="Floudas D."/>
            <person name="Copeland A."/>
            <person name="Barry K.W."/>
            <person name="Cichocki N."/>
            <person name="Veneault-Fourrey C."/>
            <person name="LaButti K."/>
            <person name="Lindquist E.A."/>
            <person name="Lipzen A."/>
            <person name="Lundell T."/>
            <person name="Morin E."/>
            <person name="Murat C."/>
            <person name="Riley R."/>
            <person name="Ohm R."/>
            <person name="Sun H."/>
            <person name="Tunlid A."/>
            <person name="Henrissat B."/>
            <person name="Grigoriev I.V."/>
            <person name="Hibbett D.S."/>
            <person name="Martin F."/>
        </authorList>
    </citation>
    <scope>NUCLEOTIDE SEQUENCE [LARGE SCALE GENOMIC DNA]</scope>
    <source>
        <strain evidence="3">UH-Slu-Lm8-n1</strain>
    </source>
</reference>
<dbReference type="Proteomes" id="UP000054485">
    <property type="component" value="Unassembled WGS sequence"/>
</dbReference>